<evidence type="ECO:0000256" key="1">
    <source>
        <dbReference type="ARBA" id="ARBA00004442"/>
    </source>
</evidence>
<feature type="non-terminal residue" evidence="10">
    <location>
        <position position="144"/>
    </location>
</feature>
<gene>
    <name evidence="10" type="ORF">G3435_05910</name>
</gene>
<keyword evidence="6" id="KW-0564">Palmitate</keyword>
<comment type="caution">
    <text evidence="10">The sequence shown here is derived from an EMBL/GenBank/DDBJ whole genome shotgun (WGS) entry which is preliminary data.</text>
</comment>
<proteinExistence type="inferred from homology"/>
<evidence type="ECO:0000256" key="3">
    <source>
        <dbReference type="ARBA" id="ARBA00022452"/>
    </source>
</evidence>
<dbReference type="AlphaFoldDB" id="A0A6M0CQ23"/>
<organism evidence="10 11">
    <name type="scientific">Pseudomonas brassicae</name>
    <dbReference type="NCBI Taxonomy" id="2708063"/>
    <lineage>
        <taxon>Bacteria</taxon>
        <taxon>Pseudomonadati</taxon>
        <taxon>Pseudomonadota</taxon>
        <taxon>Gammaproteobacteria</taxon>
        <taxon>Pseudomonadales</taxon>
        <taxon>Pseudomonadaceae</taxon>
        <taxon>Pseudomonas</taxon>
    </lineage>
</organism>
<evidence type="ECO:0000256" key="9">
    <source>
        <dbReference type="SAM" id="SignalP"/>
    </source>
</evidence>
<feature type="signal peptide" evidence="9">
    <location>
        <begin position="1"/>
        <end position="18"/>
    </location>
</feature>
<comment type="similarity">
    <text evidence="2">Belongs to the outer membrane factor (OMF) (TC 1.B.17) family.</text>
</comment>
<evidence type="ECO:0000256" key="5">
    <source>
        <dbReference type="ARBA" id="ARBA00023136"/>
    </source>
</evidence>
<dbReference type="EMBL" id="JAAHBV010000101">
    <property type="protein sequence ID" value="NER59651.1"/>
    <property type="molecule type" value="Genomic_DNA"/>
</dbReference>
<dbReference type="Pfam" id="PF02321">
    <property type="entry name" value="OEP"/>
    <property type="match status" value="1"/>
</dbReference>
<dbReference type="InterPro" id="IPR010131">
    <property type="entry name" value="MdtP/NodT-like"/>
</dbReference>
<dbReference type="InterPro" id="IPR003423">
    <property type="entry name" value="OMP_efflux"/>
</dbReference>
<keyword evidence="5" id="KW-0472">Membrane</keyword>
<protein>
    <submittedName>
        <fullName evidence="10">TolC family protein</fullName>
    </submittedName>
</protein>
<evidence type="ECO:0000313" key="10">
    <source>
        <dbReference type="EMBL" id="NER59651.1"/>
    </source>
</evidence>
<dbReference type="GO" id="GO:0016020">
    <property type="term" value="C:membrane"/>
    <property type="evidence" value="ECO:0007669"/>
    <property type="project" value="UniProtKB-SubCell"/>
</dbReference>
<evidence type="ECO:0000256" key="2">
    <source>
        <dbReference type="ARBA" id="ARBA00007613"/>
    </source>
</evidence>
<dbReference type="Gene3D" id="1.20.1600.10">
    <property type="entry name" value="Outer membrane efflux proteins (OEP)"/>
    <property type="match status" value="1"/>
</dbReference>
<reference evidence="10 11" key="1">
    <citation type="submission" date="2020-02" db="EMBL/GenBank/DDBJ databases">
        <title>Broccoli isolated Pseudomonas sp.</title>
        <authorList>
            <person name="Fujikawa T."/>
            <person name="Sawada H."/>
        </authorList>
    </citation>
    <scope>NUCLEOTIDE SEQUENCE [LARGE SCALE GENOMIC DNA]</scope>
    <source>
        <strain evidence="10 11">MAFF212428</strain>
    </source>
</reference>
<evidence type="ECO:0000256" key="4">
    <source>
        <dbReference type="ARBA" id="ARBA00022692"/>
    </source>
</evidence>
<keyword evidence="4" id="KW-0812">Transmembrane</keyword>
<dbReference type="GO" id="GO:0015562">
    <property type="term" value="F:efflux transmembrane transporter activity"/>
    <property type="evidence" value="ECO:0007669"/>
    <property type="project" value="InterPro"/>
</dbReference>
<evidence type="ECO:0000313" key="11">
    <source>
        <dbReference type="Proteomes" id="UP000480410"/>
    </source>
</evidence>
<keyword evidence="8" id="KW-0449">Lipoprotein</keyword>
<dbReference type="Proteomes" id="UP000480410">
    <property type="component" value="Unassembled WGS sequence"/>
</dbReference>
<evidence type="ECO:0000256" key="6">
    <source>
        <dbReference type="ARBA" id="ARBA00023139"/>
    </source>
</evidence>
<dbReference type="SUPFAM" id="SSF56954">
    <property type="entry name" value="Outer membrane efflux proteins (OEP)"/>
    <property type="match status" value="1"/>
</dbReference>
<accession>A0A6M0CQ23</accession>
<name>A0A6M0CQ23_9PSED</name>
<evidence type="ECO:0000256" key="8">
    <source>
        <dbReference type="ARBA" id="ARBA00023288"/>
    </source>
</evidence>
<keyword evidence="7" id="KW-0998">Cell outer membrane</keyword>
<sequence>MNVAWPNLYLLTALMGLAACSVGPQYQAPDVAPIQLASAQAQAFARADMPLPPAWWTFFDDRQLEQLIATAVASNHDIRVARANLLLARASLDQAERARLPVVTSGLAYQRSRAQPPTAGERPARALSESWRAGLDLQWELDLF</sequence>
<keyword evidence="9" id="KW-0732">Signal</keyword>
<evidence type="ECO:0000256" key="7">
    <source>
        <dbReference type="ARBA" id="ARBA00023237"/>
    </source>
</evidence>
<dbReference type="PANTHER" id="PTHR30203:SF25">
    <property type="entry name" value="OUTER MEMBRANE PROTEIN-RELATED"/>
    <property type="match status" value="1"/>
</dbReference>
<dbReference type="PANTHER" id="PTHR30203">
    <property type="entry name" value="OUTER MEMBRANE CATION EFFLUX PROTEIN"/>
    <property type="match status" value="1"/>
</dbReference>
<feature type="chain" id="PRO_5027084517" evidence="9">
    <location>
        <begin position="19"/>
        <end position="144"/>
    </location>
</feature>
<keyword evidence="3" id="KW-1134">Transmembrane beta strand</keyword>
<comment type="subcellular location">
    <subcellularLocation>
        <location evidence="1">Cell outer membrane</location>
    </subcellularLocation>
</comment>